<dbReference type="RefSeq" id="WP_157398324.1">
    <property type="nucleotide sequence ID" value="NZ_WSEL01000003.1"/>
</dbReference>
<keyword evidence="3" id="KW-1185">Reference proteome</keyword>
<keyword evidence="1" id="KW-0812">Transmembrane</keyword>
<dbReference type="PROSITE" id="PS00409">
    <property type="entry name" value="PROKAR_NTER_METHYL"/>
    <property type="match status" value="1"/>
</dbReference>
<dbReference type="Pfam" id="PF16074">
    <property type="entry name" value="PilW"/>
    <property type="match status" value="1"/>
</dbReference>
<evidence type="ECO:0000313" key="2">
    <source>
        <dbReference type="EMBL" id="MVQ28439.1"/>
    </source>
</evidence>
<evidence type="ECO:0000313" key="3">
    <source>
        <dbReference type="Proteomes" id="UP000469385"/>
    </source>
</evidence>
<keyword evidence="1" id="KW-1133">Transmembrane helix</keyword>
<protein>
    <submittedName>
        <fullName evidence="2">Pilus assembly protein PilW</fullName>
    </submittedName>
</protein>
<keyword evidence="1" id="KW-0472">Membrane</keyword>
<gene>
    <name evidence="2" type="ORF">GON04_03205</name>
</gene>
<dbReference type="EMBL" id="WSEL01000003">
    <property type="protein sequence ID" value="MVQ28439.1"/>
    <property type="molecule type" value="Genomic_DNA"/>
</dbReference>
<dbReference type="GO" id="GO:0043683">
    <property type="term" value="P:type IV pilus assembly"/>
    <property type="evidence" value="ECO:0007669"/>
    <property type="project" value="InterPro"/>
</dbReference>
<dbReference type="Proteomes" id="UP000469385">
    <property type="component" value="Unassembled WGS sequence"/>
</dbReference>
<feature type="transmembrane region" description="Helical" evidence="1">
    <location>
        <begin position="20"/>
        <end position="41"/>
    </location>
</feature>
<comment type="caution">
    <text evidence="2">The sequence shown here is derived from an EMBL/GenBank/DDBJ whole genome shotgun (WGS) entry which is preliminary data.</text>
</comment>
<reference evidence="2 3" key="1">
    <citation type="submission" date="2019-12" db="EMBL/GenBank/DDBJ databases">
        <authorList>
            <person name="Huq M.A."/>
        </authorList>
    </citation>
    <scope>NUCLEOTIDE SEQUENCE [LARGE SCALE GENOMIC DNA]</scope>
    <source>
        <strain evidence="2 3">MAH-25</strain>
    </source>
</reference>
<evidence type="ECO:0000256" key="1">
    <source>
        <dbReference type="SAM" id="Phobius"/>
    </source>
</evidence>
<organism evidence="2 3">
    <name type="scientific">Ramlibacter pinisoli</name>
    <dbReference type="NCBI Taxonomy" id="2682844"/>
    <lineage>
        <taxon>Bacteria</taxon>
        <taxon>Pseudomonadati</taxon>
        <taxon>Pseudomonadota</taxon>
        <taxon>Betaproteobacteria</taxon>
        <taxon>Burkholderiales</taxon>
        <taxon>Comamonadaceae</taxon>
        <taxon>Ramlibacter</taxon>
    </lineage>
</organism>
<name>A0A6N8INJ1_9BURK</name>
<sequence>MRHTHHHGNRRRGQRGLTLIEFMVSIALGMLIVAALATLIADQSSNRAEVERAGRLIENGRYAVRAMADDLQMAGYWGELTTAPSAPAALPDPCSTTEADVASAIALHVQGYNVGSTTTPVTSGTVPGNSQVASCLSDVAPNTDILVVRHADPDTSSLETAGAPDLAKMVNGQLYVQTGLVLATKSFDSRLHAGASASNSTNFPLLKKDLTTPASFRKVVVHIYYISQCSVQSGGSCAAGDGGNPIPTLKMVELTVAGGLASWNTVTIAEGIENLQVDYGVDTDANGSPDGTDVSGSALTKDTWPDVMTAKVYLLARSTDKTPGFTDTKTYPLGTAGTVTPATADQGYKRHVFVQSVRLVNPSARRVS</sequence>
<dbReference type="Pfam" id="PF07963">
    <property type="entry name" value="N_methyl"/>
    <property type="match status" value="1"/>
</dbReference>
<proteinExistence type="predicted"/>
<accession>A0A6N8INJ1</accession>
<dbReference type="AlphaFoldDB" id="A0A6N8INJ1"/>
<dbReference type="InterPro" id="IPR012902">
    <property type="entry name" value="N_methyl_site"/>
</dbReference>
<dbReference type="InterPro" id="IPR032092">
    <property type="entry name" value="PilW"/>
</dbReference>